<dbReference type="Proteomes" id="UP001597197">
    <property type="component" value="Unassembled WGS sequence"/>
</dbReference>
<feature type="chain" id="PRO_5046873212" evidence="1">
    <location>
        <begin position="22"/>
        <end position="106"/>
    </location>
</feature>
<protein>
    <submittedName>
        <fullName evidence="2">Uncharacterized protein</fullName>
    </submittedName>
</protein>
<evidence type="ECO:0000313" key="2">
    <source>
        <dbReference type="EMBL" id="MFD1874263.1"/>
    </source>
</evidence>
<proteinExistence type="predicted"/>
<reference evidence="3" key="1">
    <citation type="journal article" date="2019" name="Int. J. Syst. Evol. Microbiol.">
        <title>The Global Catalogue of Microorganisms (GCM) 10K type strain sequencing project: providing services to taxonomists for standard genome sequencing and annotation.</title>
        <authorList>
            <consortium name="The Broad Institute Genomics Platform"/>
            <consortium name="The Broad Institute Genome Sequencing Center for Infectious Disease"/>
            <person name="Wu L."/>
            <person name="Ma J."/>
        </authorList>
    </citation>
    <scope>NUCLEOTIDE SEQUENCE [LARGE SCALE GENOMIC DNA]</scope>
    <source>
        <strain evidence="3">CGMCC 1.15795</strain>
    </source>
</reference>
<feature type="signal peptide" evidence="1">
    <location>
        <begin position="1"/>
        <end position="21"/>
    </location>
</feature>
<dbReference type="RefSeq" id="WP_382315907.1">
    <property type="nucleotide sequence ID" value="NZ_JBHUFD010000006.1"/>
</dbReference>
<sequence length="106" mass="11147">MKKLLFLGACLVALASQPVMAQTGGADVVVVRIADGSNASQLVIVRGPGRNERIDLSSSINNKSLTSTGEAIQQATAKLYQEGYILKSTFSGQGGFVSTLVFVKEK</sequence>
<evidence type="ECO:0000313" key="3">
    <source>
        <dbReference type="Proteomes" id="UP001597197"/>
    </source>
</evidence>
<organism evidence="2 3">
    <name type="scientific">Hymenobacter bucti</name>
    <dbReference type="NCBI Taxonomy" id="1844114"/>
    <lineage>
        <taxon>Bacteria</taxon>
        <taxon>Pseudomonadati</taxon>
        <taxon>Bacteroidota</taxon>
        <taxon>Cytophagia</taxon>
        <taxon>Cytophagales</taxon>
        <taxon>Hymenobacteraceae</taxon>
        <taxon>Hymenobacter</taxon>
    </lineage>
</organism>
<name>A0ABW4QXD5_9BACT</name>
<accession>A0ABW4QXD5</accession>
<gene>
    <name evidence="2" type="ORF">ACFSDX_17595</name>
</gene>
<keyword evidence="3" id="KW-1185">Reference proteome</keyword>
<keyword evidence="1" id="KW-0732">Signal</keyword>
<dbReference type="EMBL" id="JBHUFD010000006">
    <property type="protein sequence ID" value="MFD1874263.1"/>
    <property type="molecule type" value="Genomic_DNA"/>
</dbReference>
<comment type="caution">
    <text evidence="2">The sequence shown here is derived from an EMBL/GenBank/DDBJ whole genome shotgun (WGS) entry which is preliminary data.</text>
</comment>
<evidence type="ECO:0000256" key="1">
    <source>
        <dbReference type="SAM" id="SignalP"/>
    </source>
</evidence>